<organism evidence="6 7">
    <name type="scientific">Arcanobacterium haemolyticum (strain ATCC 9345 / DSM 20595 / CCM 5947 / CCUG 17215 / LMG 16163 / NBRC 15585 / NCTC 8452 / 11018)</name>
    <dbReference type="NCBI Taxonomy" id="644284"/>
    <lineage>
        <taxon>Bacteria</taxon>
        <taxon>Bacillati</taxon>
        <taxon>Actinomycetota</taxon>
        <taxon>Actinomycetes</taxon>
        <taxon>Actinomycetales</taxon>
        <taxon>Actinomycetaceae</taxon>
        <taxon>Arcanobacterium</taxon>
    </lineage>
</organism>
<proteinExistence type="inferred from homology"/>
<keyword evidence="1 4" id="KW-0489">Methyltransferase</keyword>
<dbReference type="InterPro" id="IPR029063">
    <property type="entry name" value="SAM-dependent_MTases_sf"/>
</dbReference>
<dbReference type="HOGENOM" id="CLU_037990_0_0_11"/>
<keyword evidence="7" id="KW-1185">Reference proteome</keyword>
<dbReference type="Gene3D" id="3.40.50.150">
    <property type="entry name" value="Vaccinia Virus protein VP39"/>
    <property type="match status" value="1"/>
</dbReference>
<feature type="binding site" evidence="4">
    <location>
        <position position="78"/>
    </location>
    <ligand>
        <name>S-adenosyl-L-methionine</name>
        <dbReference type="ChEBI" id="CHEBI:59789"/>
    </ligand>
</feature>
<dbReference type="PROSITE" id="PS51608">
    <property type="entry name" value="SAM_MT_UBIE"/>
    <property type="match status" value="1"/>
</dbReference>
<dbReference type="EMBL" id="CP002045">
    <property type="protein sequence ID" value="ADH92049.1"/>
    <property type="molecule type" value="Genomic_DNA"/>
</dbReference>
<comment type="catalytic activity">
    <reaction evidence="4">
        <text>a 2-demethylmenaquinol + S-adenosyl-L-methionine = a menaquinol + S-adenosyl-L-homocysteine + H(+)</text>
        <dbReference type="Rhea" id="RHEA:42640"/>
        <dbReference type="Rhea" id="RHEA-COMP:9539"/>
        <dbReference type="Rhea" id="RHEA-COMP:9563"/>
        <dbReference type="ChEBI" id="CHEBI:15378"/>
        <dbReference type="ChEBI" id="CHEBI:18151"/>
        <dbReference type="ChEBI" id="CHEBI:55437"/>
        <dbReference type="ChEBI" id="CHEBI:57856"/>
        <dbReference type="ChEBI" id="CHEBI:59789"/>
        <dbReference type="EC" id="2.1.1.163"/>
    </reaction>
</comment>
<evidence type="ECO:0000313" key="6">
    <source>
        <dbReference type="EMBL" id="ADH92049.1"/>
    </source>
</evidence>
<dbReference type="STRING" id="644284.Arch_0291"/>
<feature type="binding site" evidence="4">
    <location>
        <begin position="118"/>
        <end position="119"/>
    </location>
    <ligand>
        <name>S-adenosyl-L-methionine</name>
        <dbReference type="ChEBI" id="CHEBI:59789"/>
    </ligand>
</feature>
<accession>D7BMA0</accession>
<dbReference type="PANTHER" id="PTHR43591:SF24">
    <property type="entry name" value="2-METHOXY-6-POLYPRENYL-1,4-BENZOQUINOL METHYLASE, MITOCHONDRIAL"/>
    <property type="match status" value="1"/>
</dbReference>
<gene>
    <name evidence="4" type="primary">menG</name>
    <name evidence="6" type="ordered locus">Arch_0291</name>
</gene>
<dbReference type="EC" id="2.1.1.163" evidence="4"/>
<keyword evidence="3 4" id="KW-0949">S-adenosyl-L-methionine</keyword>
<dbReference type="InterPro" id="IPR023576">
    <property type="entry name" value="UbiE/COQ5_MeTrFase_CS"/>
</dbReference>
<dbReference type="NCBIfam" id="TIGR01934">
    <property type="entry name" value="MenG_MenH_UbiE"/>
    <property type="match status" value="1"/>
</dbReference>
<keyword evidence="4" id="KW-0474">Menaquinone biosynthesis</keyword>
<comment type="similarity">
    <text evidence="4">Belongs to the class I-like SAM-binding methyltransferase superfamily. MenG/UbiE family.</text>
</comment>
<feature type="region of interest" description="Disordered" evidence="5">
    <location>
        <begin position="1"/>
        <end position="24"/>
    </location>
</feature>
<keyword evidence="2 4" id="KW-0808">Transferase</keyword>
<feature type="binding site" evidence="4">
    <location>
        <position position="96"/>
    </location>
    <ligand>
        <name>S-adenosyl-L-methionine</name>
        <dbReference type="ChEBI" id="CHEBI:59789"/>
    </ligand>
</feature>
<dbReference type="SUPFAM" id="SSF53335">
    <property type="entry name" value="S-adenosyl-L-methionine-dependent methyltransferases"/>
    <property type="match status" value="1"/>
</dbReference>
<evidence type="ECO:0000256" key="4">
    <source>
        <dbReference type="HAMAP-Rule" id="MF_01813"/>
    </source>
</evidence>
<evidence type="ECO:0000256" key="1">
    <source>
        <dbReference type="ARBA" id="ARBA00022603"/>
    </source>
</evidence>
<dbReference type="RefSeq" id="WP_013169547.1">
    <property type="nucleotide sequence ID" value="NC_014218.1"/>
</dbReference>
<dbReference type="GO" id="GO:0043770">
    <property type="term" value="F:demethylmenaquinone methyltransferase activity"/>
    <property type="evidence" value="ECO:0007669"/>
    <property type="project" value="UniProtKB-UniRule"/>
</dbReference>
<dbReference type="OrthoDB" id="9808140at2"/>
<dbReference type="CDD" id="cd02440">
    <property type="entry name" value="AdoMet_MTases"/>
    <property type="match status" value="1"/>
</dbReference>
<dbReference type="eggNOG" id="COG2226">
    <property type="taxonomic scope" value="Bacteria"/>
</dbReference>
<sequence length="246" mass="26914">MKTPLSHTTQPSDESSQYRAQLDKKPTDVSHMFDDVAEHYDITNTVLTGGLVHVWRRVTREAVGGAPGVSVLDVACGTGASAAGYAADGADVIGCDFSPGMVARGLELHPDLDLRVGDATNLEFPDETFDVVTISYGLRNVVDAPGALREMLRVTKRGGKIVIAEFSRPTNSLFRSTYFGFMRVGMPVLSRLFSSDAPAYDYLRESIEAWYTQDELAEVLQEAGWRSVEFKNLTNGIVALHRAVRP</sequence>
<feature type="compositionally biased region" description="Polar residues" evidence="5">
    <location>
        <begin position="1"/>
        <end position="19"/>
    </location>
</feature>
<dbReference type="InterPro" id="IPR004033">
    <property type="entry name" value="UbiE/COQ5_MeTrFase"/>
</dbReference>
<dbReference type="KEGG" id="ahe:Arch_0291"/>
<evidence type="ECO:0000256" key="2">
    <source>
        <dbReference type="ARBA" id="ARBA00022679"/>
    </source>
</evidence>
<dbReference type="Pfam" id="PF01209">
    <property type="entry name" value="Ubie_methyltran"/>
    <property type="match status" value="1"/>
</dbReference>
<keyword evidence="6" id="KW-0830">Ubiquinone</keyword>
<protein>
    <recommendedName>
        <fullName evidence="4">Demethylmenaquinone methyltransferase</fullName>
        <ecNumber evidence="4">2.1.1.163</ecNumber>
    </recommendedName>
</protein>
<dbReference type="PANTHER" id="PTHR43591">
    <property type="entry name" value="METHYLTRANSFERASE"/>
    <property type="match status" value="1"/>
</dbReference>
<evidence type="ECO:0000256" key="5">
    <source>
        <dbReference type="SAM" id="MobiDB-lite"/>
    </source>
</evidence>
<name>D7BMA0_ARCHD</name>
<reference evidence="6 7" key="1">
    <citation type="journal article" date="2010" name="Stand. Genomic Sci.">
        <title>Complete genome sequence of Arcanobacterium haemolyticum type strain (11018).</title>
        <authorList>
            <person name="Yasawong M."/>
            <person name="Teshima H."/>
            <person name="Lapidus A."/>
            <person name="Nolan M."/>
            <person name="Lucas S."/>
            <person name="Glavina Del Rio T."/>
            <person name="Tice H."/>
            <person name="Cheng J."/>
            <person name="Bruce D."/>
            <person name="Detter C."/>
            <person name="Tapia R."/>
            <person name="Han C."/>
            <person name="Goodwin L."/>
            <person name="Pitluck S."/>
            <person name="Liolios K."/>
            <person name="Ivanova N."/>
            <person name="Mavromatis K."/>
            <person name="Mikhailova N."/>
            <person name="Pati A."/>
            <person name="Chen A."/>
            <person name="Palaniappan K."/>
            <person name="Land M."/>
            <person name="Hauser L."/>
            <person name="Chang Y."/>
            <person name="Jeffries C."/>
            <person name="Rohde M."/>
            <person name="Sikorski J."/>
            <person name="Pukall R."/>
            <person name="Goker M."/>
            <person name="Woyke T."/>
            <person name="Bristow J."/>
            <person name="Eisen J."/>
            <person name="Markowitz V."/>
            <person name="Hugenholtz P."/>
            <person name="Kyrpides N."/>
            <person name="Klenk H."/>
        </authorList>
    </citation>
    <scope>NUCLEOTIDE SEQUENCE [LARGE SCALE GENOMIC DNA]</scope>
    <source>
        <strain evidence="7">ATCC 9345 / DSM 20595 / CCUG 17215 / LMG 16163 / NBRC 15585 / NCTC 8452 / 11018</strain>
    </source>
</reference>
<evidence type="ECO:0000313" key="7">
    <source>
        <dbReference type="Proteomes" id="UP000000376"/>
    </source>
</evidence>
<comment type="pathway">
    <text evidence="4">Quinol/quinone metabolism; menaquinone biosynthesis; menaquinol from 1,4-dihydroxy-2-naphthoate: step 2/2.</text>
</comment>
<feature type="binding site" evidence="4">
    <location>
        <position position="135"/>
    </location>
    <ligand>
        <name>S-adenosyl-L-methionine</name>
        <dbReference type="ChEBI" id="CHEBI:59789"/>
    </ligand>
</feature>
<comment type="function">
    <text evidence="4">Methyltransferase required for the conversion of demethylmenaquinol (DMKH2) to menaquinol (MKH2).</text>
</comment>
<dbReference type="GO" id="GO:0032259">
    <property type="term" value="P:methylation"/>
    <property type="evidence" value="ECO:0007669"/>
    <property type="project" value="UniProtKB-KW"/>
</dbReference>
<dbReference type="GO" id="GO:0009234">
    <property type="term" value="P:menaquinone biosynthetic process"/>
    <property type="evidence" value="ECO:0007669"/>
    <property type="project" value="UniProtKB-UniRule"/>
</dbReference>
<dbReference type="UniPathway" id="UPA00079">
    <property type="reaction ID" value="UER00169"/>
</dbReference>
<dbReference type="Proteomes" id="UP000000376">
    <property type="component" value="Chromosome"/>
</dbReference>
<dbReference type="HAMAP" id="MF_01813">
    <property type="entry name" value="MenG_UbiE_methyltr"/>
    <property type="match status" value="1"/>
</dbReference>
<dbReference type="PROSITE" id="PS01184">
    <property type="entry name" value="UBIE_2"/>
    <property type="match status" value="1"/>
</dbReference>
<evidence type="ECO:0000256" key="3">
    <source>
        <dbReference type="ARBA" id="ARBA00022691"/>
    </source>
</evidence>
<dbReference type="AlphaFoldDB" id="D7BMA0"/>